<sequence>MVRQKNEPNKIDGRKRDSIGETWRDERNDEDKGKPIVPVQQQHNDAQEEADRLLHKWEMNPEPSEEYLRIIDENRYMMKISEKASNKSNARFWFNVKKIEDKYARRDPDKEIIYDFKMKKVFVSKAITDEEALKQMQKLTEMPEFGESVLSCFDSSTQEDDSPAQKRVNRQRGVLNKIFEMQYESCPLALLPKEPTLQLPPPPVLLPVEGVPTERETRKRTITITGAASEVLRIISSTNNIFALFSNEKPALTGDATVEKKNEAEPTVEKNVEKLDANHMKCVKEELIDFPVNSMMNNADLTNRRSSRRKTIDNAFNDESMQIVKRKPKDFEISPRQPSQSVQKSQSVKSQSQSIERCFYV</sequence>
<accession>A0AAF3FBL1</accession>
<feature type="compositionally biased region" description="Low complexity" evidence="1">
    <location>
        <begin position="334"/>
        <end position="354"/>
    </location>
</feature>
<evidence type="ECO:0000313" key="3">
    <source>
        <dbReference type="WBParaSite" id="MBELARI_LOCUS4000"/>
    </source>
</evidence>
<evidence type="ECO:0000256" key="1">
    <source>
        <dbReference type="SAM" id="MobiDB-lite"/>
    </source>
</evidence>
<keyword evidence="2" id="KW-1185">Reference proteome</keyword>
<feature type="region of interest" description="Disordered" evidence="1">
    <location>
        <begin position="1"/>
        <end position="49"/>
    </location>
</feature>
<dbReference type="AlphaFoldDB" id="A0AAF3FBL1"/>
<protein>
    <submittedName>
        <fullName evidence="3">Uncharacterized protein</fullName>
    </submittedName>
</protein>
<feature type="compositionally biased region" description="Basic and acidic residues" evidence="1">
    <location>
        <begin position="1"/>
        <end position="34"/>
    </location>
</feature>
<reference evidence="3" key="1">
    <citation type="submission" date="2024-02" db="UniProtKB">
        <authorList>
            <consortium name="WormBaseParasite"/>
        </authorList>
    </citation>
    <scope>IDENTIFICATION</scope>
</reference>
<feature type="region of interest" description="Disordered" evidence="1">
    <location>
        <begin position="324"/>
        <end position="356"/>
    </location>
</feature>
<name>A0AAF3FBL1_9BILA</name>
<proteinExistence type="predicted"/>
<organism evidence="2 3">
    <name type="scientific">Mesorhabditis belari</name>
    <dbReference type="NCBI Taxonomy" id="2138241"/>
    <lineage>
        <taxon>Eukaryota</taxon>
        <taxon>Metazoa</taxon>
        <taxon>Ecdysozoa</taxon>
        <taxon>Nematoda</taxon>
        <taxon>Chromadorea</taxon>
        <taxon>Rhabditida</taxon>
        <taxon>Rhabditina</taxon>
        <taxon>Rhabditomorpha</taxon>
        <taxon>Rhabditoidea</taxon>
        <taxon>Rhabditidae</taxon>
        <taxon>Mesorhabditinae</taxon>
        <taxon>Mesorhabditis</taxon>
    </lineage>
</organism>
<evidence type="ECO:0000313" key="2">
    <source>
        <dbReference type="Proteomes" id="UP000887575"/>
    </source>
</evidence>
<dbReference type="Proteomes" id="UP000887575">
    <property type="component" value="Unassembled WGS sequence"/>
</dbReference>
<dbReference type="WBParaSite" id="MBELARI_LOCUS4000">
    <property type="protein sequence ID" value="MBELARI_LOCUS4000"/>
    <property type="gene ID" value="MBELARI_LOCUS4000"/>
</dbReference>